<proteinExistence type="predicted"/>
<dbReference type="PANTHER" id="PTHR13780:SF128">
    <property type="entry name" value="CBS DOMAIN-CONTAINING PROTEIN"/>
    <property type="match status" value="1"/>
</dbReference>
<evidence type="ECO:0000313" key="7">
    <source>
        <dbReference type="Proteomes" id="UP001443914"/>
    </source>
</evidence>
<dbReference type="PROSITE" id="PS51371">
    <property type="entry name" value="CBS"/>
    <property type="match status" value="1"/>
</dbReference>
<dbReference type="EMBL" id="JBDFQZ010000009">
    <property type="protein sequence ID" value="KAK9688944.1"/>
    <property type="molecule type" value="Genomic_DNA"/>
</dbReference>
<evidence type="ECO:0000256" key="4">
    <source>
        <dbReference type="SAM" id="MobiDB-lite"/>
    </source>
</evidence>
<dbReference type="GO" id="GO:0005634">
    <property type="term" value="C:nucleus"/>
    <property type="evidence" value="ECO:0007669"/>
    <property type="project" value="TreeGrafter"/>
</dbReference>
<gene>
    <name evidence="6" type="ORF">RND81_09G023700</name>
</gene>
<feature type="domain" description="CBS" evidence="5">
    <location>
        <begin position="343"/>
        <end position="401"/>
    </location>
</feature>
<accession>A0AAW1IG07</accession>
<evidence type="ECO:0000256" key="3">
    <source>
        <dbReference type="PROSITE-ProRule" id="PRU00703"/>
    </source>
</evidence>
<dbReference type="InterPro" id="IPR000644">
    <property type="entry name" value="CBS_dom"/>
</dbReference>
<evidence type="ECO:0000259" key="5">
    <source>
        <dbReference type="PROSITE" id="PS51371"/>
    </source>
</evidence>
<dbReference type="GO" id="GO:0005737">
    <property type="term" value="C:cytoplasm"/>
    <property type="evidence" value="ECO:0007669"/>
    <property type="project" value="TreeGrafter"/>
</dbReference>
<dbReference type="AlphaFoldDB" id="A0AAW1IG07"/>
<dbReference type="InterPro" id="IPR050511">
    <property type="entry name" value="AMPK_gamma/SDS23_families"/>
</dbReference>
<evidence type="ECO:0000256" key="2">
    <source>
        <dbReference type="ARBA" id="ARBA00023122"/>
    </source>
</evidence>
<feature type="region of interest" description="Disordered" evidence="4">
    <location>
        <begin position="308"/>
        <end position="327"/>
    </location>
</feature>
<reference evidence="6" key="1">
    <citation type="submission" date="2024-03" db="EMBL/GenBank/DDBJ databases">
        <title>WGS assembly of Saponaria officinalis var. Norfolk2.</title>
        <authorList>
            <person name="Jenkins J."/>
            <person name="Shu S."/>
            <person name="Grimwood J."/>
            <person name="Barry K."/>
            <person name="Goodstein D."/>
            <person name="Schmutz J."/>
            <person name="Leebens-Mack J."/>
            <person name="Osbourn A."/>
        </authorList>
    </citation>
    <scope>NUCLEOTIDE SEQUENCE [LARGE SCALE GENOMIC DNA]</scope>
    <source>
        <strain evidence="6">JIC</strain>
    </source>
</reference>
<dbReference type="Proteomes" id="UP001443914">
    <property type="component" value="Unassembled WGS sequence"/>
</dbReference>
<comment type="caution">
    <text evidence="6">The sequence shown here is derived from an EMBL/GenBank/DDBJ whole genome shotgun (WGS) entry which is preliminary data.</text>
</comment>
<name>A0AAW1IG07_SAPOF</name>
<dbReference type="SUPFAM" id="SSF54631">
    <property type="entry name" value="CBS-domain pair"/>
    <property type="match status" value="1"/>
</dbReference>
<dbReference type="Pfam" id="PF00571">
    <property type="entry name" value="CBS"/>
    <property type="match status" value="1"/>
</dbReference>
<dbReference type="PANTHER" id="PTHR13780">
    <property type="entry name" value="AMP-ACTIVATED PROTEIN KINASE, GAMMA REGULATORY SUBUNIT"/>
    <property type="match status" value="1"/>
</dbReference>
<keyword evidence="2 3" id="KW-0129">CBS domain</keyword>
<organism evidence="6 7">
    <name type="scientific">Saponaria officinalis</name>
    <name type="common">Common soapwort</name>
    <name type="synonym">Lychnis saponaria</name>
    <dbReference type="NCBI Taxonomy" id="3572"/>
    <lineage>
        <taxon>Eukaryota</taxon>
        <taxon>Viridiplantae</taxon>
        <taxon>Streptophyta</taxon>
        <taxon>Embryophyta</taxon>
        <taxon>Tracheophyta</taxon>
        <taxon>Spermatophyta</taxon>
        <taxon>Magnoliopsida</taxon>
        <taxon>eudicotyledons</taxon>
        <taxon>Gunneridae</taxon>
        <taxon>Pentapetalae</taxon>
        <taxon>Caryophyllales</taxon>
        <taxon>Caryophyllaceae</taxon>
        <taxon>Caryophylleae</taxon>
        <taxon>Saponaria</taxon>
    </lineage>
</organism>
<keyword evidence="1" id="KW-0677">Repeat</keyword>
<sequence>MAINFLNCSLSELCLGKPALNSLPLSTATVADALSAIKLSQDNFISIWSCTHQINHNHNINNINNNKNNYEGGLSCKCVGKLSMVDIICFLCKEENLKSPSSALLSPVSAILPKDSGLVMHVDPSTSLVEAIDLILDGAQNLVVPIQTRRSKISRRKHGPSFHNGREYCWLTQDDVIQFILSRIGLFTPIPNLSVEALGIIREEILTVDYHAPATVALEAIAQSLGEQTSVGVVDVDGSLIGEISPFTLCGCDETVAAAIMTLSSGDLMSYIDWGGPPEDIVKVMKEKLKEKKLEGLLEILADDYSSDALTSSSSDDESTTSSSSSSTRLARYNRSWSYSARMVRKAEAIVCHPKSSLIAVMIQAIAHRVNYVWVMEDDYTVVGIVTFYDMLHVFRDHIESMFEDLGA</sequence>
<evidence type="ECO:0000256" key="1">
    <source>
        <dbReference type="ARBA" id="ARBA00022737"/>
    </source>
</evidence>
<evidence type="ECO:0000313" key="6">
    <source>
        <dbReference type="EMBL" id="KAK9688944.1"/>
    </source>
</evidence>
<dbReference type="InterPro" id="IPR046342">
    <property type="entry name" value="CBS_dom_sf"/>
</dbReference>
<protein>
    <recommendedName>
        <fullName evidence="5">CBS domain-containing protein</fullName>
    </recommendedName>
</protein>
<keyword evidence="7" id="KW-1185">Reference proteome</keyword>
<dbReference type="Gene3D" id="3.10.580.10">
    <property type="entry name" value="CBS-domain"/>
    <property type="match status" value="1"/>
</dbReference>